<evidence type="ECO:0000313" key="5">
    <source>
        <dbReference type="EMBL" id="TRW22303.1"/>
    </source>
</evidence>
<comment type="caution">
    <text evidence="5">The sequence shown here is derived from an EMBL/GenBank/DDBJ whole genome shotgun (WGS) entry which is preliminary data.</text>
</comment>
<dbReference type="InterPro" id="IPR018060">
    <property type="entry name" value="HTH_AraC"/>
</dbReference>
<dbReference type="AlphaFoldDB" id="A0A552UVP2"/>
<evidence type="ECO:0000256" key="3">
    <source>
        <dbReference type="ARBA" id="ARBA00023163"/>
    </source>
</evidence>
<feature type="domain" description="HTH araC/xylS-type" evidence="4">
    <location>
        <begin position="53"/>
        <end position="151"/>
    </location>
</feature>
<dbReference type="InterPro" id="IPR009057">
    <property type="entry name" value="Homeodomain-like_sf"/>
</dbReference>
<protein>
    <submittedName>
        <fullName evidence="5">Helix-turn-helix transcriptional regulator</fullName>
    </submittedName>
</protein>
<dbReference type="SMART" id="SM00342">
    <property type="entry name" value="HTH_ARAC"/>
    <property type="match status" value="1"/>
</dbReference>
<organism evidence="5 6">
    <name type="scientific">Flavobacterium zepuense</name>
    <dbReference type="NCBI Taxonomy" id="2593302"/>
    <lineage>
        <taxon>Bacteria</taxon>
        <taxon>Pseudomonadati</taxon>
        <taxon>Bacteroidota</taxon>
        <taxon>Flavobacteriia</taxon>
        <taxon>Flavobacteriales</taxon>
        <taxon>Flavobacteriaceae</taxon>
        <taxon>Flavobacterium</taxon>
    </lineage>
</organism>
<proteinExistence type="predicted"/>
<accession>A0A552UVP2</accession>
<keyword evidence="3" id="KW-0804">Transcription</keyword>
<dbReference type="GO" id="GO:0043565">
    <property type="term" value="F:sequence-specific DNA binding"/>
    <property type="evidence" value="ECO:0007669"/>
    <property type="project" value="InterPro"/>
</dbReference>
<dbReference type="SUPFAM" id="SSF46689">
    <property type="entry name" value="Homeodomain-like"/>
    <property type="match status" value="1"/>
</dbReference>
<dbReference type="EMBL" id="VJVZ01000013">
    <property type="protein sequence ID" value="TRW22303.1"/>
    <property type="molecule type" value="Genomic_DNA"/>
</dbReference>
<dbReference type="GO" id="GO:0003700">
    <property type="term" value="F:DNA-binding transcription factor activity"/>
    <property type="evidence" value="ECO:0007669"/>
    <property type="project" value="InterPro"/>
</dbReference>
<keyword evidence="2" id="KW-0238">DNA-binding</keyword>
<dbReference type="Proteomes" id="UP000320643">
    <property type="component" value="Unassembled WGS sequence"/>
</dbReference>
<keyword evidence="6" id="KW-1185">Reference proteome</keyword>
<dbReference type="PANTHER" id="PTHR43280">
    <property type="entry name" value="ARAC-FAMILY TRANSCRIPTIONAL REGULATOR"/>
    <property type="match status" value="1"/>
</dbReference>
<evidence type="ECO:0000256" key="2">
    <source>
        <dbReference type="ARBA" id="ARBA00023125"/>
    </source>
</evidence>
<dbReference type="Gene3D" id="1.10.10.60">
    <property type="entry name" value="Homeodomain-like"/>
    <property type="match status" value="1"/>
</dbReference>
<dbReference type="RefSeq" id="WP_143374720.1">
    <property type="nucleotide sequence ID" value="NZ_VJVZ01000013.1"/>
</dbReference>
<dbReference type="PROSITE" id="PS01124">
    <property type="entry name" value="HTH_ARAC_FAMILY_2"/>
    <property type="match status" value="1"/>
</dbReference>
<keyword evidence="1" id="KW-0805">Transcription regulation</keyword>
<gene>
    <name evidence="5" type="ORF">FMM05_17510</name>
</gene>
<sequence>MSPFFNAKTGATLYVKPIATVQPETLNPKPVIPAKILSRKEEITADFITHAERHITELMTGVAKKRYAAKDFGNLLFIHPRHLTNTLRITINTSVCDYMEGRILAEAQKLLQKTTLSIADIGQHFAYDEPTNFIKFFKSMTGVTPLQYRKSL</sequence>
<evidence type="ECO:0000259" key="4">
    <source>
        <dbReference type="PROSITE" id="PS01124"/>
    </source>
</evidence>
<evidence type="ECO:0000256" key="1">
    <source>
        <dbReference type="ARBA" id="ARBA00023015"/>
    </source>
</evidence>
<dbReference type="Pfam" id="PF12833">
    <property type="entry name" value="HTH_18"/>
    <property type="match status" value="1"/>
</dbReference>
<evidence type="ECO:0000313" key="6">
    <source>
        <dbReference type="Proteomes" id="UP000320643"/>
    </source>
</evidence>
<dbReference type="PANTHER" id="PTHR43280:SF32">
    <property type="entry name" value="TRANSCRIPTIONAL REGULATORY PROTEIN"/>
    <property type="match status" value="1"/>
</dbReference>
<name>A0A552UVP2_9FLAO</name>
<reference evidence="5 6" key="1">
    <citation type="submission" date="2019-07" db="EMBL/GenBank/DDBJ databases">
        <title>Flavobacterium sp. nov., isolated from glacier ice.</title>
        <authorList>
            <person name="Liu Q."/>
            <person name="Xin Y.-H."/>
        </authorList>
    </citation>
    <scope>NUCLEOTIDE SEQUENCE [LARGE SCALE GENOMIC DNA]</scope>
    <source>
        <strain evidence="5 6">ZT4R6</strain>
    </source>
</reference>
<dbReference type="OrthoDB" id="956952at2"/>